<evidence type="ECO:0000256" key="1">
    <source>
        <dbReference type="ARBA" id="ARBA00022801"/>
    </source>
</evidence>
<dbReference type="Gene3D" id="3.40.50.1240">
    <property type="entry name" value="Phosphoglycerate mutase-like"/>
    <property type="match status" value="1"/>
</dbReference>
<organism evidence="2 3">
    <name type="scientific">Paenibacillus mendelii</name>
    <dbReference type="NCBI Taxonomy" id="206163"/>
    <lineage>
        <taxon>Bacteria</taxon>
        <taxon>Bacillati</taxon>
        <taxon>Bacillota</taxon>
        <taxon>Bacilli</taxon>
        <taxon>Bacillales</taxon>
        <taxon>Paenibacillaceae</taxon>
        <taxon>Paenibacillus</taxon>
    </lineage>
</organism>
<gene>
    <name evidence="2" type="ORF">ACFFJ8_30065</name>
</gene>
<dbReference type="Pfam" id="PF00300">
    <property type="entry name" value="His_Phos_1"/>
    <property type="match status" value="2"/>
</dbReference>
<comment type="caution">
    <text evidence="2">The sequence shown here is derived from an EMBL/GenBank/DDBJ whole genome shotgun (WGS) entry which is preliminary data.</text>
</comment>
<dbReference type="CDD" id="cd07067">
    <property type="entry name" value="HP_PGM_like"/>
    <property type="match status" value="1"/>
</dbReference>
<dbReference type="InterPro" id="IPR051021">
    <property type="entry name" value="Mito_Ser/Thr_phosphatase"/>
</dbReference>
<protein>
    <submittedName>
        <fullName evidence="2">Histidine phosphatase family protein</fullName>
    </submittedName>
</protein>
<reference evidence="2 3" key="1">
    <citation type="submission" date="2024-09" db="EMBL/GenBank/DDBJ databases">
        <authorList>
            <person name="Sun Q."/>
            <person name="Mori K."/>
        </authorList>
    </citation>
    <scope>NUCLEOTIDE SEQUENCE [LARGE SCALE GENOMIC DNA]</scope>
    <source>
        <strain evidence="2 3">CCM 4839</strain>
    </source>
</reference>
<evidence type="ECO:0000313" key="3">
    <source>
        <dbReference type="Proteomes" id="UP001589818"/>
    </source>
</evidence>
<keyword evidence="3" id="KW-1185">Reference proteome</keyword>
<dbReference type="InterPro" id="IPR013078">
    <property type="entry name" value="His_Pase_superF_clade-1"/>
</dbReference>
<dbReference type="EMBL" id="JBHLVF010000041">
    <property type="protein sequence ID" value="MFC0395603.1"/>
    <property type="molecule type" value="Genomic_DNA"/>
</dbReference>
<dbReference type="PANTHER" id="PTHR20935:SF0">
    <property type="entry name" value="SERINE_THREONINE-PROTEIN PHOSPHATASE PGAM5, MITOCHONDRIAL"/>
    <property type="match status" value="1"/>
</dbReference>
<sequence>MIRMYVVRHAQPADQEPGYSGNPNAPLGIHGKKQAECVAGQFVRWGSKLDAIYSSSLQRALMTAEPTYRQLGIPWHVWPALSETGRREWPKMRQLELDGQYIAHFEQQSGIKAGQGEFHPKLSHLHRTFPGVQVEQPYEWPDDWAPPLEAETREKTYNRAQQVIAAFKQKYENADVRIAVVCHGAFGSVLINELMGCSPCDHNRFSQAHSAISRIDIADDGETSMRMLNYLGHLTPDMITEGVSL</sequence>
<dbReference type="PANTHER" id="PTHR20935">
    <property type="entry name" value="PHOSPHOGLYCERATE MUTASE-RELATED"/>
    <property type="match status" value="1"/>
</dbReference>
<dbReference type="RefSeq" id="WP_204816685.1">
    <property type="nucleotide sequence ID" value="NZ_JANHOF010000001.1"/>
</dbReference>
<dbReference type="SMART" id="SM00855">
    <property type="entry name" value="PGAM"/>
    <property type="match status" value="1"/>
</dbReference>
<dbReference type="InterPro" id="IPR029033">
    <property type="entry name" value="His_PPase_superfam"/>
</dbReference>
<dbReference type="SUPFAM" id="SSF53254">
    <property type="entry name" value="Phosphoglycerate mutase-like"/>
    <property type="match status" value="1"/>
</dbReference>
<accession>A0ABV6JI55</accession>
<name>A0ABV6JI55_9BACL</name>
<evidence type="ECO:0000313" key="2">
    <source>
        <dbReference type="EMBL" id="MFC0395603.1"/>
    </source>
</evidence>
<keyword evidence="1" id="KW-0378">Hydrolase</keyword>
<proteinExistence type="predicted"/>
<dbReference type="Proteomes" id="UP001589818">
    <property type="component" value="Unassembled WGS sequence"/>
</dbReference>